<organism evidence="10 11">
    <name type="scientific">Ramazzottius varieornatus</name>
    <name type="common">Water bear</name>
    <name type="synonym">Tardigrade</name>
    <dbReference type="NCBI Taxonomy" id="947166"/>
    <lineage>
        <taxon>Eukaryota</taxon>
        <taxon>Metazoa</taxon>
        <taxon>Ecdysozoa</taxon>
        <taxon>Tardigrada</taxon>
        <taxon>Eutardigrada</taxon>
        <taxon>Parachela</taxon>
        <taxon>Hypsibioidea</taxon>
        <taxon>Ramazzottiidae</taxon>
        <taxon>Ramazzottius</taxon>
    </lineage>
</organism>
<dbReference type="PRINTS" id="PR00024">
    <property type="entry name" value="HOMEOBOX"/>
</dbReference>
<feature type="DNA-binding region" description="Homeobox" evidence="6">
    <location>
        <begin position="157"/>
        <end position="216"/>
    </location>
</feature>
<evidence type="ECO:0000313" key="11">
    <source>
        <dbReference type="Proteomes" id="UP000186922"/>
    </source>
</evidence>
<dbReference type="Pfam" id="PF00046">
    <property type="entry name" value="Homeodomain"/>
    <property type="match status" value="1"/>
</dbReference>
<evidence type="ECO:0000313" key="10">
    <source>
        <dbReference type="EMBL" id="GAU92539.1"/>
    </source>
</evidence>
<sequence>MSDSRMTLGAAANFALPHHPFSHHAAAHHSINHGAMAEAAALSSAFGGGGHTWPYTTGYATSASSSMPSGSPIEAFSGYHHLSAGNAYMDERSRHFANANAAATGLNNACGAFADPLRDFHQAMANSAVLSAGASNAFYPSPTDSFVSLDWTTQVTMRKKRKPYSKYQTMELEKEYYMSSYITKQKRWELARNLNLTERQVKIWFQNRRMKQKKHTLRAANPKPAAVSSSSQNAATPSSSHSQAHKAEATAT</sequence>
<feature type="compositionally biased region" description="Low complexity" evidence="8">
    <location>
        <begin position="228"/>
        <end position="242"/>
    </location>
</feature>
<dbReference type="PANTHER" id="PTHR45874:SF4">
    <property type="entry name" value="HOMEOBOX PROTEIN ABDOMINAL-B"/>
    <property type="match status" value="1"/>
</dbReference>
<dbReference type="Proteomes" id="UP000186922">
    <property type="component" value="Unassembled WGS sequence"/>
</dbReference>
<dbReference type="PROSITE" id="PS00027">
    <property type="entry name" value="HOMEOBOX_1"/>
    <property type="match status" value="1"/>
</dbReference>
<dbReference type="InterPro" id="IPR017970">
    <property type="entry name" value="Homeobox_CS"/>
</dbReference>
<dbReference type="PROSITE" id="PS50071">
    <property type="entry name" value="HOMEOBOX_2"/>
    <property type="match status" value="1"/>
</dbReference>
<comment type="subcellular location">
    <subcellularLocation>
        <location evidence="1 6 7">Nucleus</location>
    </subcellularLocation>
</comment>
<dbReference type="GO" id="GO:0000981">
    <property type="term" value="F:DNA-binding transcription factor activity, RNA polymerase II-specific"/>
    <property type="evidence" value="ECO:0007669"/>
    <property type="project" value="InterPro"/>
</dbReference>
<evidence type="ECO:0000256" key="1">
    <source>
        <dbReference type="ARBA" id="ARBA00004123"/>
    </source>
</evidence>
<keyword evidence="5 6" id="KW-0539">Nucleus</keyword>
<comment type="caution">
    <text evidence="10">The sequence shown here is derived from an EMBL/GenBank/DDBJ whole genome shotgun (WGS) entry which is preliminary data.</text>
</comment>
<dbReference type="EMBL" id="BDGG01000002">
    <property type="protein sequence ID" value="GAU92539.1"/>
    <property type="molecule type" value="Genomic_DNA"/>
</dbReference>
<dbReference type="InterPro" id="IPR046333">
    <property type="entry name" value="HXA10/ABDB-like"/>
</dbReference>
<dbReference type="OrthoDB" id="6159439at2759"/>
<protein>
    <submittedName>
        <fullName evidence="10">HOX abdB2</fullName>
    </submittedName>
</protein>
<dbReference type="STRING" id="947166.A0A1D1US58"/>
<dbReference type="CDD" id="cd00086">
    <property type="entry name" value="homeodomain"/>
    <property type="match status" value="1"/>
</dbReference>
<evidence type="ECO:0000256" key="3">
    <source>
        <dbReference type="ARBA" id="ARBA00023125"/>
    </source>
</evidence>
<dbReference type="SMART" id="SM00389">
    <property type="entry name" value="HOX"/>
    <property type="match status" value="1"/>
</dbReference>
<dbReference type="SUPFAM" id="SSF46689">
    <property type="entry name" value="Homeodomain-like"/>
    <property type="match status" value="1"/>
</dbReference>
<keyword evidence="3 6" id="KW-0238">DNA-binding</keyword>
<proteinExistence type="inferred from homology"/>
<dbReference type="GO" id="GO:0005634">
    <property type="term" value="C:nucleus"/>
    <property type="evidence" value="ECO:0007669"/>
    <property type="project" value="UniProtKB-SubCell"/>
</dbReference>
<dbReference type="InterPro" id="IPR020479">
    <property type="entry name" value="HD_metazoa"/>
</dbReference>
<keyword evidence="11" id="KW-1185">Reference proteome</keyword>
<feature type="region of interest" description="Disordered" evidence="8">
    <location>
        <begin position="212"/>
        <end position="252"/>
    </location>
</feature>
<evidence type="ECO:0000256" key="6">
    <source>
        <dbReference type="PROSITE-ProRule" id="PRU00108"/>
    </source>
</evidence>
<gene>
    <name evidence="10" type="primary">RvY_04608-1</name>
    <name evidence="10" type="synonym">RvY_04608.1</name>
    <name evidence="10" type="ORF">RvY_04608</name>
</gene>
<evidence type="ECO:0000256" key="7">
    <source>
        <dbReference type="RuleBase" id="RU000682"/>
    </source>
</evidence>
<evidence type="ECO:0000256" key="5">
    <source>
        <dbReference type="ARBA" id="ARBA00023242"/>
    </source>
</evidence>
<dbReference type="GO" id="GO:0000978">
    <property type="term" value="F:RNA polymerase II cis-regulatory region sequence-specific DNA binding"/>
    <property type="evidence" value="ECO:0007669"/>
    <property type="project" value="TreeGrafter"/>
</dbReference>
<dbReference type="AlphaFoldDB" id="A0A1D1US58"/>
<evidence type="ECO:0000256" key="8">
    <source>
        <dbReference type="SAM" id="MobiDB-lite"/>
    </source>
</evidence>
<evidence type="ECO:0000256" key="4">
    <source>
        <dbReference type="ARBA" id="ARBA00023155"/>
    </source>
</evidence>
<accession>A0A1D1US58</accession>
<reference evidence="10 11" key="1">
    <citation type="journal article" date="2016" name="Nat. Commun.">
        <title>Extremotolerant tardigrade genome and improved radiotolerance of human cultured cells by tardigrade-unique protein.</title>
        <authorList>
            <person name="Hashimoto T."/>
            <person name="Horikawa D.D."/>
            <person name="Saito Y."/>
            <person name="Kuwahara H."/>
            <person name="Kozuka-Hata H."/>
            <person name="Shin-I T."/>
            <person name="Minakuchi Y."/>
            <person name="Ohishi K."/>
            <person name="Motoyama A."/>
            <person name="Aizu T."/>
            <person name="Enomoto A."/>
            <person name="Kondo K."/>
            <person name="Tanaka S."/>
            <person name="Hara Y."/>
            <person name="Koshikawa S."/>
            <person name="Sagara H."/>
            <person name="Miura T."/>
            <person name="Yokobori S."/>
            <person name="Miyagawa K."/>
            <person name="Suzuki Y."/>
            <person name="Kubo T."/>
            <person name="Oyama M."/>
            <person name="Kohara Y."/>
            <person name="Fujiyama A."/>
            <person name="Arakawa K."/>
            <person name="Katayama T."/>
            <person name="Toyoda A."/>
            <person name="Kunieda T."/>
        </authorList>
    </citation>
    <scope>NUCLEOTIDE SEQUENCE [LARGE SCALE GENOMIC DNA]</scope>
    <source>
        <strain evidence="10 11">YOKOZUNA-1</strain>
    </source>
</reference>
<dbReference type="PANTHER" id="PTHR45874">
    <property type="entry name" value="HOMEOBOX PROTEIN ABDOMINAL-B"/>
    <property type="match status" value="1"/>
</dbReference>
<evidence type="ECO:0000259" key="9">
    <source>
        <dbReference type="PROSITE" id="PS50071"/>
    </source>
</evidence>
<dbReference type="InterPro" id="IPR001356">
    <property type="entry name" value="HD"/>
</dbReference>
<evidence type="ECO:0000256" key="2">
    <source>
        <dbReference type="ARBA" id="ARBA00006317"/>
    </source>
</evidence>
<dbReference type="InterPro" id="IPR009057">
    <property type="entry name" value="Homeodomain-like_sf"/>
</dbReference>
<dbReference type="Gene3D" id="1.10.10.60">
    <property type="entry name" value="Homeodomain-like"/>
    <property type="match status" value="1"/>
</dbReference>
<comment type="similarity">
    <text evidence="2">Belongs to the Abd-B homeobox family.</text>
</comment>
<name>A0A1D1US58_RAMVA</name>
<feature type="domain" description="Homeobox" evidence="9">
    <location>
        <begin position="155"/>
        <end position="215"/>
    </location>
</feature>
<keyword evidence="4 6" id="KW-0371">Homeobox</keyword>